<gene>
    <name evidence="1" type="ORF">NDU88_007183</name>
</gene>
<dbReference type="AlphaFoldDB" id="A0AAV7WCR3"/>
<proteinExistence type="predicted"/>
<comment type="caution">
    <text evidence="1">The sequence shown here is derived from an EMBL/GenBank/DDBJ whole genome shotgun (WGS) entry which is preliminary data.</text>
</comment>
<accession>A0AAV7WCR3</accession>
<dbReference type="EMBL" id="JANPWB010000002">
    <property type="protein sequence ID" value="KAJ1211835.1"/>
    <property type="molecule type" value="Genomic_DNA"/>
</dbReference>
<keyword evidence="2" id="KW-1185">Reference proteome</keyword>
<protein>
    <submittedName>
        <fullName evidence="1">Uncharacterized protein</fullName>
    </submittedName>
</protein>
<evidence type="ECO:0000313" key="2">
    <source>
        <dbReference type="Proteomes" id="UP001066276"/>
    </source>
</evidence>
<dbReference type="Proteomes" id="UP001066276">
    <property type="component" value="Chromosome 1_2"/>
</dbReference>
<evidence type="ECO:0000313" key="1">
    <source>
        <dbReference type="EMBL" id="KAJ1211835.1"/>
    </source>
</evidence>
<name>A0AAV7WCR3_PLEWA</name>
<sequence>MSVRRASAAWCAAQRPWSSVFWHARAQLLRAAGHDEGSGDGAGPVGVCHGGPGTLPWTLRVLWARPVSAARGRRACSFPACDISEGPEVEVEAEARGRRRCGAWRH</sequence>
<organism evidence="1 2">
    <name type="scientific">Pleurodeles waltl</name>
    <name type="common">Iberian ribbed newt</name>
    <dbReference type="NCBI Taxonomy" id="8319"/>
    <lineage>
        <taxon>Eukaryota</taxon>
        <taxon>Metazoa</taxon>
        <taxon>Chordata</taxon>
        <taxon>Craniata</taxon>
        <taxon>Vertebrata</taxon>
        <taxon>Euteleostomi</taxon>
        <taxon>Amphibia</taxon>
        <taxon>Batrachia</taxon>
        <taxon>Caudata</taxon>
        <taxon>Salamandroidea</taxon>
        <taxon>Salamandridae</taxon>
        <taxon>Pleurodelinae</taxon>
        <taxon>Pleurodeles</taxon>
    </lineage>
</organism>
<reference evidence="1" key="1">
    <citation type="journal article" date="2022" name="bioRxiv">
        <title>Sequencing and chromosome-scale assembly of the giantPleurodeles waltlgenome.</title>
        <authorList>
            <person name="Brown T."/>
            <person name="Elewa A."/>
            <person name="Iarovenko S."/>
            <person name="Subramanian E."/>
            <person name="Araus A.J."/>
            <person name="Petzold A."/>
            <person name="Susuki M."/>
            <person name="Suzuki K.-i.T."/>
            <person name="Hayashi T."/>
            <person name="Toyoda A."/>
            <person name="Oliveira C."/>
            <person name="Osipova E."/>
            <person name="Leigh N.D."/>
            <person name="Simon A."/>
            <person name="Yun M.H."/>
        </authorList>
    </citation>
    <scope>NUCLEOTIDE SEQUENCE</scope>
    <source>
        <strain evidence="1">20211129_DDA</strain>
        <tissue evidence="1">Liver</tissue>
    </source>
</reference>